<dbReference type="AlphaFoldDB" id="A0AAE0G690"/>
<keyword evidence="1" id="KW-0732">Signal</keyword>
<reference evidence="3 4" key="1">
    <citation type="journal article" date="2015" name="Genome Biol. Evol.">
        <title>Comparative Genomics of a Bacterivorous Green Alga Reveals Evolutionary Causalities and Consequences of Phago-Mixotrophic Mode of Nutrition.</title>
        <authorList>
            <person name="Burns J.A."/>
            <person name="Paasch A."/>
            <person name="Narechania A."/>
            <person name="Kim E."/>
        </authorList>
    </citation>
    <scope>NUCLEOTIDE SEQUENCE [LARGE SCALE GENOMIC DNA]</scope>
    <source>
        <strain evidence="3">PLY_AMNH</strain>
    </source>
</reference>
<evidence type="ECO:0000313" key="2">
    <source>
        <dbReference type="EMBL" id="KAK3244745.1"/>
    </source>
</evidence>
<dbReference type="EMBL" id="LGRX02009022">
    <property type="protein sequence ID" value="KAK3272354.1"/>
    <property type="molecule type" value="Genomic_DNA"/>
</dbReference>
<protein>
    <submittedName>
        <fullName evidence="3">Uncharacterized protein</fullName>
    </submittedName>
</protein>
<feature type="signal peptide" evidence="1">
    <location>
        <begin position="1"/>
        <end position="29"/>
    </location>
</feature>
<accession>A0AAE0G690</accession>
<evidence type="ECO:0000256" key="1">
    <source>
        <dbReference type="SAM" id="SignalP"/>
    </source>
</evidence>
<organism evidence="3 4">
    <name type="scientific">Cymbomonas tetramitiformis</name>
    <dbReference type="NCBI Taxonomy" id="36881"/>
    <lineage>
        <taxon>Eukaryota</taxon>
        <taxon>Viridiplantae</taxon>
        <taxon>Chlorophyta</taxon>
        <taxon>Pyramimonadophyceae</taxon>
        <taxon>Pyramimonadales</taxon>
        <taxon>Pyramimonadaceae</taxon>
        <taxon>Cymbomonas</taxon>
    </lineage>
</organism>
<reference evidence="3" key="2">
    <citation type="submission" date="2023-06" db="EMBL/GenBank/DDBJ databases">
        <title>Long-read-based genome assembly of the green algal bacterivore Cymbomonas tetramitiformis.</title>
        <authorList>
            <person name="Gyaltshen Y."/>
            <person name="Rozenberg A."/>
            <person name="Paasch A."/>
            <person name="Burns J.A."/>
            <person name="Warring S."/>
            <person name="Larson R."/>
            <person name="Maurer-Alcala X."/>
            <person name="Dacks J."/>
            <person name="Kim E."/>
        </authorList>
    </citation>
    <scope>NUCLEOTIDE SEQUENCE</scope>
    <source>
        <strain evidence="3">PLY_AMNH</strain>
    </source>
</reference>
<sequence length="222" mass="25345">MRVFSSDMLSWTFTRITLCVLFSIAPAEGWATTNDMVQAQFLLIGRYMQHHFDKAEAMGTAVKREYDYALRVRGPVDAQRVMDHKATMGLDYSVITENYVAKAEQFFNDGHPQTAVAVLMEILKFCVVKYPELAMKDIGRYQLAMGLLFDLWTRVLTPPGIFSGYARAQKHVADLESAGVDLQLLWNRVETIRTKFAGFTPSLAARAAKFQNDIERIKRYRD</sequence>
<dbReference type="Proteomes" id="UP001190700">
    <property type="component" value="Unassembled WGS sequence"/>
</dbReference>
<comment type="caution">
    <text evidence="3">The sequence shown here is derived from an EMBL/GenBank/DDBJ whole genome shotgun (WGS) entry which is preliminary data.</text>
</comment>
<name>A0AAE0G690_9CHLO</name>
<dbReference type="EMBL" id="LGRX02031492">
    <property type="protein sequence ID" value="KAK3244745.1"/>
    <property type="molecule type" value="Genomic_DNA"/>
</dbReference>
<proteinExistence type="predicted"/>
<keyword evidence="4" id="KW-1185">Reference proteome</keyword>
<gene>
    <name evidence="3" type="ORF">CYMTET_19353</name>
    <name evidence="2" type="ORF">CYMTET_45656</name>
</gene>
<evidence type="ECO:0000313" key="3">
    <source>
        <dbReference type="EMBL" id="KAK3272354.1"/>
    </source>
</evidence>
<feature type="chain" id="PRO_5042442700" evidence="1">
    <location>
        <begin position="30"/>
        <end position="222"/>
    </location>
</feature>
<evidence type="ECO:0000313" key="4">
    <source>
        <dbReference type="Proteomes" id="UP001190700"/>
    </source>
</evidence>